<dbReference type="EMBL" id="CP042652">
    <property type="protein sequence ID" value="QKE29819.1"/>
    <property type="molecule type" value="Genomic_DNA"/>
</dbReference>
<sequence length="95" mass="10494">MKKVLLGTAVLLALLTGCSDEKKAPEDVQTSTQEVKKDETAIVTPSNEEIEKEDAMPVLLNPSDEEMDKEELAPKEGEEELPVQDEEPVEQEQGK</sequence>
<name>A0A6M8ENZ7_9BACT</name>
<evidence type="ECO:0000313" key="3">
    <source>
        <dbReference type="Proteomes" id="UP000503483"/>
    </source>
</evidence>
<gene>
    <name evidence="2" type="ORF">AACT_2749</name>
</gene>
<keyword evidence="3" id="KW-1185">Reference proteome</keyword>
<organism evidence="2 3">
    <name type="scientific">Arcobacter acticola</name>
    <dbReference type="NCBI Taxonomy" id="1849015"/>
    <lineage>
        <taxon>Bacteria</taxon>
        <taxon>Pseudomonadati</taxon>
        <taxon>Campylobacterota</taxon>
        <taxon>Epsilonproteobacteria</taxon>
        <taxon>Campylobacterales</taxon>
        <taxon>Arcobacteraceae</taxon>
        <taxon>Arcobacter</taxon>
    </lineage>
</organism>
<feature type="compositionally biased region" description="Acidic residues" evidence="1">
    <location>
        <begin position="77"/>
        <end position="95"/>
    </location>
</feature>
<evidence type="ECO:0000313" key="2">
    <source>
        <dbReference type="EMBL" id="QKE29819.1"/>
    </source>
</evidence>
<reference evidence="2 3" key="1">
    <citation type="submission" date="2019-08" db="EMBL/GenBank/DDBJ databases">
        <title>Complete genome sequence of Arcobacter acticola.</title>
        <authorList>
            <person name="Miller W."/>
        </authorList>
    </citation>
    <scope>NUCLEOTIDE SEQUENCE [LARGE SCALE GENOMIC DNA]</scope>
    <source>
        <strain evidence="2 3">KCTC 52212</strain>
    </source>
</reference>
<proteinExistence type="predicted"/>
<evidence type="ECO:0008006" key="4">
    <source>
        <dbReference type="Google" id="ProtNLM"/>
    </source>
</evidence>
<dbReference type="PROSITE" id="PS51257">
    <property type="entry name" value="PROKAR_LIPOPROTEIN"/>
    <property type="match status" value="1"/>
</dbReference>
<protein>
    <recommendedName>
        <fullName evidence="4">Lipoprotein</fullName>
    </recommendedName>
</protein>
<dbReference type="Proteomes" id="UP000503483">
    <property type="component" value="Chromosome"/>
</dbReference>
<evidence type="ECO:0000256" key="1">
    <source>
        <dbReference type="SAM" id="MobiDB-lite"/>
    </source>
</evidence>
<feature type="region of interest" description="Disordered" evidence="1">
    <location>
        <begin position="20"/>
        <end position="95"/>
    </location>
</feature>
<dbReference type="KEGG" id="paco:AACT_2749"/>
<dbReference type="RefSeq" id="WP_172127909.1">
    <property type="nucleotide sequence ID" value="NZ_CP042652.1"/>
</dbReference>
<dbReference type="AlphaFoldDB" id="A0A6M8ENZ7"/>
<accession>A0A6M8ENZ7</accession>